<evidence type="ECO:0000313" key="3">
    <source>
        <dbReference type="EMBL" id="WPF83590.1"/>
    </source>
</evidence>
<protein>
    <submittedName>
        <fullName evidence="3">Polyphosphate polymerase domain-containing protein</fullName>
    </submittedName>
</protein>
<gene>
    <name evidence="3" type="ORF">SANBI_001276</name>
</gene>
<sequence length="296" mass="31847">MTTPDVVPTAPSAPLAPTAPTAPTAPSAPDLRLTDLVSGFGAVDLTEIQELADLQTRVDRKYVVPTSVLADLLADHQGLRVLEIAGRRRFGYESVYFDTPALQSYRSAAHGRRRRFKVRTRTYADSGECVFEVKVKGGRGETVKERLAYDRASAASIDPQARAFAATVLQQALPDARHVVAALVPTLVTTYDRTTFVDPVAGTRLTCDAALLCTPAPQDRSELAAEGGYSTAGHAGLGDQVVLESKSPGTATAVDRWLWARGHRPVSLSKYCVGLAALDAALPSNRWSRTLRRHVV</sequence>
<accession>A0AAF0Z510</accession>
<dbReference type="CDD" id="cd07750">
    <property type="entry name" value="PolyPPase_VTC_like"/>
    <property type="match status" value="1"/>
</dbReference>
<dbReference type="AlphaFoldDB" id="A0AAF0Z510"/>
<dbReference type="InterPro" id="IPR018966">
    <property type="entry name" value="VTC_domain"/>
</dbReference>
<dbReference type="InterPro" id="IPR042267">
    <property type="entry name" value="VTC_sf"/>
</dbReference>
<feature type="compositionally biased region" description="Low complexity" evidence="1">
    <location>
        <begin position="8"/>
        <end position="28"/>
    </location>
</feature>
<evidence type="ECO:0000259" key="2">
    <source>
        <dbReference type="Pfam" id="PF09359"/>
    </source>
</evidence>
<evidence type="ECO:0000313" key="4">
    <source>
        <dbReference type="Proteomes" id="UP001304340"/>
    </source>
</evidence>
<dbReference type="Gene3D" id="3.20.100.30">
    <property type="entry name" value="VTC, catalytic tunnel domain"/>
    <property type="match status" value="1"/>
</dbReference>
<dbReference type="Pfam" id="PF09359">
    <property type="entry name" value="VTC"/>
    <property type="match status" value="1"/>
</dbReference>
<organism evidence="3 4">
    <name type="scientific">Sanguibacter biliveldensis</name>
    <dbReference type="NCBI Taxonomy" id="3030830"/>
    <lineage>
        <taxon>Bacteria</taxon>
        <taxon>Bacillati</taxon>
        <taxon>Actinomycetota</taxon>
        <taxon>Actinomycetes</taxon>
        <taxon>Micrococcales</taxon>
        <taxon>Sanguibacteraceae</taxon>
        <taxon>Sanguibacter</taxon>
    </lineage>
</organism>
<reference evidence="4" key="1">
    <citation type="submission" date="2023-11" db="EMBL/GenBank/DDBJ databases">
        <authorList>
            <person name="Helweg L.P."/>
            <person name="Kiel A."/>
            <person name="Hitz F."/>
            <person name="Ruckert-Reed C."/>
            <person name="Busche T."/>
            <person name="Kaltschmidt B."/>
            <person name="Kaltschmidt C."/>
        </authorList>
    </citation>
    <scope>NUCLEOTIDE SEQUENCE [LARGE SCALE GENOMIC DNA]</scope>
    <source>
        <strain evidence="4">4.1</strain>
    </source>
</reference>
<evidence type="ECO:0000256" key="1">
    <source>
        <dbReference type="SAM" id="MobiDB-lite"/>
    </source>
</evidence>
<feature type="domain" description="VTC" evidence="2">
    <location>
        <begin position="57"/>
        <end position="278"/>
    </location>
</feature>
<dbReference type="KEGG" id="sbil:SANBI_001276"/>
<name>A0AAF0Z510_9MICO</name>
<dbReference type="GO" id="GO:0006799">
    <property type="term" value="P:polyphosphate biosynthetic process"/>
    <property type="evidence" value="ECO:0007669"/>
    <property type="project" value="UniProtKB-ARBA"/>
</dbReference>
<dbReference type="Proteomes" id="UP001304340">
    <property type="component" value="Chromosome"/>
</dbReference>
<dbReference type="EMBL" id="CP138359">
    <property type="protein sequence ID" value="WPF83590.1"/>
    <property type="molecule type" value="Genomic_DNA"/>
</dbReference>
<dbReference type="RefSeq" id="WP_319160040.1">
    <property type="nucleotide sequence ID" value="NZ_CP138359.1"/>
</dbReference>
<proteinExistence type="predicted"/>
<feature type="region of interest" description="Disordered" evidence="1">
    <location>
        <begin position="1"/>
        <end position="28"/>
    </location>
</feature>
<keyword evidence="4" id="KW-1185">Reference proteome</keyword>